<dbReference type="EMBL" id="DRTT01000052">
    <property type="protein sequence ID" value="HHF98184.1"/>
    <property type="molecule type" value="Genomic_DNA"/>
</dbReference>
<accession>A0A7V5HYE1</accession>
<dbReference type="InterPro" id="IPR016162">
    <property type="entry name" value="Ald_DH_N"/>
</dbReference>
<sequence length="485" mass="53150">MEKKLMLINGRWKDSKAGDYLKVINPATEEVIAEVACASSEDVEEAVSAAENAFSSWSKLSPAERAEYLYKASDVILEKSKDIARKLTSEQGKPLKEAEGEVKGSAGVIRYFAEEIQRIYGDIISLKQENIKSFVVLQPVGVVAAITPWNYPVQLLAWKVGAALAAGCTVVAKPSSETPLSPLEFLGCFLDAGLPAGVVNGIVGPGRVVGEALITHPAIRKVAFTGSTKAGKRVMERCSNGLKKVSLELGGQSPLIICADADLEKAVKGAVRRSFRNMGQVCNSVNRIYVDRKIYDRFMERFVEETKKLVIDNGLENPSANLGPMVSKEALDKVLEHIEDAVKKGARIACGGKKPEGEKYKKGFFFEPTIIVDVNHDMLIMQEETFGPAVGVMPFETIDEAIKLANDTRYGLAAYLYTNNVHIIRKVCEELECGSVGVNNVDVATFNVPYGGWKESGIGRELGREGLKEYLHLKHIKLEFFEIEE</sequence>
<dbReference type="PANTHER" id="PTHR43353">
    <property type="entry name" value="SUCCINATE-SEMIALDEHYDE DEHYDROGENASE, MITOCHONDRIAL"/>
    <property type="match status" value="1"/>
</dbReference>
<reference evidence="4" key="1">
    <citation type="journal article" date="2020" name="mSystems">
        <title>Genome- and Community-Level Interaction Insights into Carbon Utilization and Element Cycling Functions of Hydrothermarchaeota in Hydrothermal Sediment.</title>
        <authorList>
            <person name="Zhou Z."/>
            <person name="Liu Y."/>
            <person name="Xu W."/>
            <person name="Pan J."/>
            <person name="Luo Z.H."/>
            <person name="Li M."/>
        </authorList>
    </citation>
    <scope>NUCLEOTIDE SEQUENCE [LARGE SCALE GENOMIC DNA]</scope>
    <source>
        <strain evidence="4">HyVt-92</strain>
    </source>
</reference>
<dbReference type="Gene3D" id="3.40.309.10">
    <property type="entry name" value="Aldehyde Dehydrogenase, Chain A, domain 2"/>
    <property type="match status" value="1"/>
</dbReference>
<protein>
    <submittedName>
        <fullName evidence="4">NAD-dependent succinate-semialdehyde dehydrogenase</fullName>
    </submittedName>
</protein>
<dbReference type="InterPro" id="IPR015590">
    <property type="entry name" value="Aldehyde_DH_dom"/>
</dbReference>
<dbReference type="CDD" id="cd07103">
    <property type="entry name" value="ALDH_F5_SSADH_GabD"/>
    <property type="match status" value="1"/>
</dbReference>
<proteinExistence type="inferred from homology"/>
<dbReference type="Proteomes" id="UP000886070">
    <property type="component" value="Unassembled WGS sequence"/>
</dbReference>
<dbReference type="InterPro" id="IPR016161">
    <property type="entry name" value="Ald_DH/histidinol_DH"/>
</dbReference>
<evidence type="ECO:0000313" key="4">
    <source>
        <dbReference type="EMBL" id="HHF98184.1"/>
    </source>
</evidence>
<dbReference type="Pfam" id="PF00171">
    <property type="entry name" value="Aldedh"/>
    <property type="match status" value="1"/>
</dbReference>
<evidence type="ECO:0000256" key="2">
    <source>
        <dbReference type="ARBA" id="ARBA00023002"/>
    </source>
</evidence>
<comment type="caution">
    <text evidence="4">The sequence shown here is derived from an EMBL/GenBank/DDBJ whole genome shotgun (WGS) entry which is preliminary data.</text>
</comment>
<comment type="similarity">
    <text evidence="1">Belongs to the aldehyde dehydrogenase family.</text>
</comment>
<dbReference type="InterPro" id="IPR050740">
    <property type="entry name" value="Aldehyde_DH_Superfamily"/>
</dbReference>
<organism evidence="4">
    <name type="scientific">Aerophobetes bacterium</name>
    <dbReference type="NCBI Taxonomy" id="2030807"/>
    <lineage>
        <taxon>Bacteria</taxon>
        <taxon>Candidatus Aerophobota</taxon>
    </lineage>
</organism>
<dbReference type="AlphaFoldDB" id="A0A7V5HYE1"/>
<dbReference type="PANTHER" id="PTHR43353:SF5">
    <property type="entry name" value="SUCCINATE-SEMIALDEHYDE DEHYDROGENASE, MITOCHONDRIAL"/>
    <property type="match status" value="1"/>
</dbReference>
<dbReference type="SUPFAM" id="SSF53720">
    <property type="entry name" value="ALDH-like"/>
    <property type="match status" value="1"/>
</dbReference>
<dbReference type="Gene3D" id="3.40.605.10">
    <property type="entry name" value="Aldehyde Dehydrogenase, Chain A, domain 1"/>
    <property type="match status" value="1"/>
</dbReference>
<evidence type="ECO:0000259" key="3">
    <source>
        <dbReference type="Pfam" id="PF00171"/>
    </source>
</evidence>
<evidence type="ECO:0000256" key="1">
    <source>
        <dbReference type="ARBA" id="ARBA00009986"/>
    </source>
</evidence>
<dbReference type="FunFam" id="3.40.605.10:FF:000007">
    <property type="entry name" value="NAD/NADP-dependent betaine aldehyde dehydrogenase"/>
    <property type="match status" value="1"/>
</dbReference>
<dbReference type="GO" id="GO:0009450">
    <property type="term" value="P:gamma-aminobutyric acid catabolic process"/>
    <property type="evidence" value="ECO:0007669"/>
    <property type="project" value="TreeGrafter"/>
</dbReference>
<dbReference type="FunFam" id="3.40.309.10:FF:000009">
    <property type="entry name" value="Aldehyde dehydrogenase A"/>
    <property type="match status" value="1"/>
</dbReference>
<name>A0A7V5HYE1_UNCAE</name>
<keyword evidence="2" id="KW-0560">Oxidoreductase</keyword>
<dbReference type="InterPro" id="IPR016163">
    <property type="entry name" value="Ald_DH_C"/>
</dbReference>
<feature type="domain" description="Aldehyde dehydrogenase" evidence="3">
    <location>
        <begin position="12"/>
        <end position="476"/>
    </location>
</feature>
<gene>
    <name evidence="4" type="ORF">ENL39_01695</name>
</gene>
<dbReference type="GO" id="GO:0004777">
    <property type="term" value="F:succinate-semialdehyde dehydrogenase (NAD+) activity"/>
    <property type="evidence" value="ECO:0007669"/>
    <property type="project" value="TreeGrafter"/>
</dbReference>